<keyword evidence="1" id="KW-0732">Signal</keyword>
<dbReference type="EMBL" id="CP104694">
    <property type="protein sequence ID" value="UXI68726.1"/>
    <property type="molecule type" value="Genomic_DNA"/>
</dbReference>
<evidence type="ECO:0000313" key="2">
    <source>
        <dbReference type="EMBL" id="UXI68726.1"/>
    </source>
</evidence>
<feature type="chain" id="PRO_5045700825" description="Secreted protein" evidence="1">
    <location>
        <begin position="26"/>
        <end position="314"/>
    </location>
</feature>
<evidence type="ECO:0000313" key="3">
    <source>
        <dbReference type="Proteomes" id="UP001064632"/>
    </source>
</evidence>
<organism evidence="2 3">
    <name type="scientific">Tahibacter amnicola</name>
    <dbReference type="NCBI Taxonomy" id="2976241"/>
    <lineage>
        <taxon>Bacteria</taxon>
        <taxon>Pseudomonadati</taxon>
        <taxon>Pseudomonadota</taxon>
        <taxon>Gammaproteobacteria</taxon>
        <taxon>Lysobacterales</taxon>
        <taxon>Rhodanobacteraceae</taxon>
        <taxon>Tahibacter</taxon>
    </lineage>
</organism>
<accession>A0ABY6BJE0</accession>
<sequence>MKHRSSSVTVALFIAAAVLSGVAQGTECPARRAEDIAYDTARDRWLQPVVARLKTSSHPRDRLLANAILPDDQPIPPQPLPRDAGSRTLLTLGRCAGSDADGCRRILDAWTSVDRQNAWPWVLRVIEQEGADEKTRRTTITAITAARHFADGTAEILAHYYDALVVAKDSPARPDGYQPRTCGAVLDLHPGLRAMTQATLNQARESLCREHSAWHDTAACTRLGKLLRDAKGSLDAPLLASEFLPADNGAGADSARLAAQLDALDLAGRGDRYLHRFFRDLNLRTLEATLALSRYQPEDTVTTPTLQSGSSHRP</sequence>
<gene>
    <name evidence="2" type="ORF">N4264_03475</name>
</gene>
<reference evidence="2" key="1">
    <citation type="submission" date="2022-09" db="EMBL/GenBank/DDBJ databases">
        <title>Tahibacter sp. nov., isolated from a fresh water.</title>
        <authorList>
            <person name="Baek J.H."/>
            <person name="Lee J.K."/>
            <person name="Kim J.M."/>
            <person name="Jeon C.O."/>
        </authorList>
    </citation>
    <scope>NUCLEOTIDE SEQUENCE</scope>
    <source>
        <strain evidence="2">W38</strain>
    </source>
</reference>
<evidence type="ECO:0000256" key="1">
    <source>
        <dbReference type="SAM" id="SignalP"/>
    </source>
</evidence>
<name>A0ABY6BJE0_9GAMM</name>
<keyword evidence="3" id="KW-1185">Reference proteome</keyword>
<protein>
    <recommendedName>
        <fullName evidence="4">Secreted protein</fullName>
    </recommendedName>
</protein>
<proteinExistence type="predicted"/>
<dbReference type="Proteomes" id="UP001064632">
    <property type="component" value="Chromosome"/>
</dbReference>
<evidence type="ECO:0008006" key="4">
    <source>
        <dbReference type="Google" id="ProtNLM"/>
    </source>
</evidence>
<feature type="signal peptide" evidence="1">
    <location>
        <begin position="1"/>
        <end position="25"/>
    </location>
</feature>
<dbReference type="RefSeq" id="WP_261695685.1">
    <property type="nucleotide sequence ID" value="NZ_CP104694.1"/>
</dbReference>